<keyword evidence="9 11" id="KW-0456">Lyase</keyword>
<evidence type="ECO:0000256" key="2">
    <source>
        <dbReference type="ARBA" id="ARBA00004742"/>
    </source>
</evidence>
<dbReference type="PANTHER" id="PTHR30182:SF1">
    <property type="entry name" value="L-SERINE DEHYDRATASE 1"/>
    <property type="match status" value="1"/>
</dbReference>
<evidence type="ECO:0000256" key="6">
    <source>
        <dbReference type="ARBA" id="ARBA00022723"/>
    </source>
</evidence>
<comment type="similarity">
    <text evidence="3 11">Belongs to the iron-sulfur dependent L-serine dehydratase family.</text>
</comment>
<name>A0ABR6P2S7_9DEIN</name>
<dbReference type="Pfam" id="PF03313">
    <property type="entry name" value="SDH_alpha"/>
    <property type="match status" value="1"/>
</dbReference>
<organism evidence="14 15">
    <name type="scientific">Oceanithermus desulfurans</name>
    <dbReference type="NCBI Taxonomy" id="227924"/>
    <lineage>
        <taxon>Bacteria</taxon>
        <taxon>Thermotogati</taxon>
        <taxon>Deinococcota</taxon>
        <taxon>Deinococci</taxon>
        <taxon>Thermales</taxon>
        <taxon>Thermaceae</taxon>
        <taxon>Oceanithermus</taxon>
    </lineage>
</organism>
<evidence type="ECO:0000259" key="13">
    <source>
        <dbReference type="Pfam" id="PF03313"/>
    </source>
</evidence>
<evidence type="ECO:0000313" key="14">
    <source>
        <dbReference type="EMBL" id="MBB6030315.1"/>
    </source>
</evidence>
<dbReference type="EC" id="4.3.1.17" evidence="11"/>
<accession>A0ABR6P2S7</accession>
<sequence>MPETLRELARCPRTPSRCVLEGEVAASGRSEEEVLAPLRERLRVMRASIEKGLATKAPSVAGMVGWNARTLWEADDPLQAPLLKRVQAYAMAVNEENARMGRIVAAPTAGSAGTLPGALFGVADHLGIPEDRLLMPVVLAAGVGQIISRTIFIAGASGGCQAEIGSSAAMAAAAVVELLEGTAAQAVHAAGLALQNTLGLVCDPVGGFVEVPCVMRNGFYAVHAVSAAQQALAGIESPIPADEVILAMASIGRLLPPELKETGEGGLAQTPTGKKLAKRALGEAEAEG</sequence>
<keyword evidence="15" id="KW-1185">Reference proteome</keyword>
<dbReference type="Proteomes" id="UP000587579">
    <property type="component" value="Unassembled WGS sequence"/>
</dbReference>
<evidence type="ECO:0000256" key="4">
    <source>
        <dbReference type="ARBA" id="ARBA00022432"/>
    </source>
</evidence>
<dbReference type="InterPro" id="IPR004642">
    <property type="entry name" value="Ser_deHydtase_asu"/>
</dbReference>
<dbReference type="PANTHER" id="PTHR30182">
    <property type="entry name" value="L-SERINE DEHYDRATASE"/>
    <property type="match status" value="1"/>
</dbReference>
<evidence type="ECO:0000256" key="7">
    <source>
        <dbReference type="ARBA" id="ARBA00023004"/>
    </source>
</evidence>
<dbReference type="InterPro" id="IPR036148">
    <property type="entry name" value="MmgE/PrpD_sf"/>
</dbReference>
<evidence type="ECO:0000256" key="12">
    <source>
        <dbReference type="SAM" id="MobiDB-lite"/>
    </source>
</evidence>
<proteinExistence type="inferred from homology"/>
<dbReference type="InterPro" id="IPR051318">
    <property type="entry name" value="Fe-S_L-Ser"/>
</dbReference>
<comment type="catalytic activity">
    <reaction evidence="10 11">
        <text>L-serine = pyruvate + NH4(+)</text>
        <dbReference type="Rhea" id="RHEA:19169"/>
        <dbReference type="ChEBI" id="CHEBI:15361"/>
        <dbReference type="ChEBI" id="CHEBI:28938"/>
        <dbReference type="ChEBI" id="CHEBI:33384"/>
        <dbReference type="EC" id="4.3.1.17"/>
    </reaction>
</comment>
<protein>
    <recommendedName>
        <fullName evidence="11">L-serine dehydratase</fullName>
        <ecNumber evidence="11">4.3.1.17</ecNumber>
    </recommendedName>
</protein>
<evidence type="ECO:0000256" key="9">
    <source>
        <dbReference type="ARBA" id="ARBA00023239"/>
    </source>
</evidence>
<evidence type="ECO:0000313" key="15">
    <source>
        <dbReference type="Proteomes" id="UP000587579"/>
    </source>
</evidence>
<reference evidence="14 15" key="1">
    <citation type="submission" date="2020-08" db="EMBL/GenBank/DDBJ databases">
        <title>Genomic Encyclopedia of Type Strains, Phase IV (KMG-IV): sequencing the most valuable type-strain genomes for metagenomic binning, comparative biology and taxonomic classification.</title>
        <authorList>
            <person name="Goeker M."/>
        </authorList>
    </citation>
    <scope>NUCLEOTIDE SEQUENCE [LARGE SCALE GENOMIC DNA]</scope>
    <source>
        <strain evidence="14 15">DSM 15757</strain>
    </source>
</reference>
<evidence type="ECO:0000256" key="3">
    <source>
        <dbReference type="ARBA" id="ARBA00008636"/>
    </source>
</evidence>
<keyword evidence="6 11" id="KW-0479">Metal-binding</keyword>
<dbReference type="NCBIfam" id="TIGR00718">
    <property type="entry name" value="sda_alpha"/>
    <property type="match status" value="1"/>
</dbReference>
<evidence type="ECO:0000256" key="8">
    <source>
        <dbReference type="ARBA" id="ARBA00023014"/>
    </source>
</evidence>
<keyword evidence="8 11" id="KW-0411">Iron-sulfur</keyword>
<feature type="region of interest" description="Disordered" evidence="12">
    <location>
        <begin position="260"/>
        <end position="288"/>
    </location>
</feature>
<dbReference type="EMBL" id="JACHEZ010000006">
    <property type="protein sequence ID" value="MBB6030315.1"/>
    <property type="molecule type" value="Genomic_DNA"/>
</dbReference>
<keyword evidence="7 11" id="KW-0408">Iron</keyword>
<dbReference type="SUPFAM" id="SSF103378">
    <property type="entry name" value="2-methylcitrate dehydratase PrpD"/>
    <property type="match status" value="1"/>
</dbReference>
<keyword evidence="4 11" id="KW-0312">Gluconeogenesis</keyword>
<evidence type="ECO:0000256" key="11">
    <source>
        <dbReference type="RuleBase" id="RU366059"/>
    </source>
</evidence>
<dbReference type="RefSeq" id="WP_147146149.1">
    <property type="nucleotide sequence ID" value="NZ_JACHEZ010000006.1"/>
</dbReference>
<comment type="cofactor">
    <cofactor evidence="1 11">
        <name>[4Fe-4S] cluster</name>
        <dbReference type="ChEBI" id="CHEBI:49883"/>
    </cofactor>
</comment>
<comment type="pathway">
    <text evidence="2">Carbohydrate biosynthesis; gluconeogenesis.</text>
</comment>
<gene>
    <name evidence="14" type="ORF">HNQ05_001696</name>
</gene>
<evidence type="ECO:0000256" key="10">
    <source>
        <dbReference type="ARBA" id="ARBA00049406"/>
    </source>
</evidence>
<evidence type="ECO:0000256" key="5">
    <source>
        <dbReference type="ARBA" id="ARBA00022485"/>
    </source>
</evidence>
<feature type="domain" description="Serine dehydratase-like alpha subunit" evidence="13">
    <location>
        <begin position="19"/>
        <end position="268"/>
    </location>
</feature>
<dbReference type="InterPro" id="IPR005130">
    <property type="entry name" value="Ser_deHydtase-like_asu"/>
</dbReference>
<dbReference type="GO" id="GO:0003941">
    <property type="term" value="F:L-serine ammonia-lyase activity"/>
    <property type="evidence" value="ECO:0007669"/>
    <property type="project" value="UniProtKB-EC"/>
</dbReference>
<comment type="caution">
    <text evidence="14">The sequence shown here is derived from an EMBL/GenBank/DDBJ whole genome shotgun (WGS) entry which is preliminary data.</text>
</comment>
<evidence type="ECO:0000256" key="1">
    <source>
        <dbReference type="ARBA" id="ARBA00001966"/>
    </source>
</evidence>
<keyword evidence="5 11" id="KW-0004">4Fe-4S</keyword>